<gene>
    <name evidence="1" type="ORF">S03H2_08254</name>
</gene>
<name>X1E895_9ZZZZ</name>
<dbReference type="Pfam" id="PF17957">
    <property type="entry name" value="Big_7"/>
    <property type="match status" value="1"/>
</dbReference>
<dbReference type="AlphaFoldDB" id="X1E895"/>
<dbReference type="InterPro" id="IPR013783">
    <property type="entry name" value="Ig-like_fold"/>
</dbReference>
<accession>X1E895</accession>
<protein>
    <recommendedName>
        <fullName evidence="2">Bacterial Ig-like domain-containing protein</fullName>
    </recommendedName>
</protein>
<evidence type="ECO:0008006" key="2">
    <source>
        <dbReference type="Google" id="ProtNLM"/>
    </source>
</evidence>
<comment type="caution">
    <text evidence="1">The sequence shown here is derived from an EMBL/GenBank/DDBJ whole genome shotgun (WGS) entry which is preliminary data.</text>
</comment>
<reference evidence="1" key="1">
    <citation type="journal article" date="2014" name="Front. Microbiol.">
        <title>High frequency of phylogenetically diverse reductive dehalogenase-homologous genes in deep subseafloor sedimentary metagenomes.</title>
        <authorList>
            <person name="Kawai M."/>
            <person name="Futagami T."/>
            <person name="Toyoda A."/>
            <person name="Takaki Y."/>
            <person name="Nishi S."/>
            <person name="Hori S."/>
            <person name="Arai W."/>
            <person name="Tsubouchi T."/>
            <person name="Morono Y."/>
            <person name="Uchiyama I."/>
            <person name="Ito T."/>
            <person name="Fujiyama A."/>
            <person name="Inagaki F."/>
            <person name="Takami H."/>
        </authorList>
    </citation>
    <scope>NUCLEOTIDE SEQUENCE</scope>
    <source>
        <strain evidence="1">Expedition CK06-06</strain>
    </source>
</reference>
<sequence>MVNVSQLNFTYTETNPDKCWYSKNGGATNLSVQSCTANFTDVVSAEASNTWIVYINDTSGNENSSSVTFNKDTAAPAVTINSPLNQTYNTNSITFNVTATDGGGISSCSYSLNAGATNTSLKDSAGDYYTDTNSSMTQGDHTVNYYCNDTLNNWNSSEEVTFFIDSIYPLISFTTGTENNDTTHARSWIFANVSVTETNEDTITFSLYNSTDIVNQSLYDDPTR</sequence>
<feature type="non-terminal residue" evidence="1">
    <location>
        <position position="224"/>
    </location>
</feature>
<evidence type="ECO:0000313" key="1">
    <source>
        <dbReference type="EMBL" id="GAH29476.1"/>
    </source>
</evidence>
<dbReference type="EMBL" id="BARU01003980">
    <property type="protein sequence ID" value="GAH29476.1"/>
    <property type="molecule type" value="Genomic_DNA"/>
</dbReference>
<organism evidence="1">
    <name type="scientific">marine sediment metagenome</name>
    <dbReference type="NCBI Taxonomy" id="412755"/>
    <lineage>
        <taxon>unclassified sequences</taxon>
        <taxon>metagenomes</taxon>
        <taxon>ecological metagenomes</taxon>
    </lineage>
</organism>
<dbReference type="Gene3D" id="2.60.40.10">
    <property type="entry name" value="Immunoglobulins"/>
    <property type="match status" value="1"/>
</dbReference>
<proteinExistence type="predicted"/>